<dbReference type="InterPro" id="IPR008775">
    <property type="entry name" value="Phytyl_CoA_dOase-like"/>
</dbReference>
<gene>
    <name evidence="1" type="ORF">TL16_g06730</name>
</gene>
<dbReference type="SUPFAM" id="SSF51197">
    <property type="entry name" value="Clavaminate synthase-like"/>
    <property type="match status" value="1"/>
</dbReference>
<proteinExistence type="predicted"/>
<evidence type="ECO:0008006" key="3">
    <source>
        <dbReference type="Google" id="ProtNLM"/>
    </source>
</evidence>
<evidence type="ECO:0000313" key="2">
    <source>
        <dbReference type="Proteomes" id="UP001162640"/>
    </source>
</evidence>
<dbReference type="InterPro" id="IPR051961">
    <property type="entry name" value="Fungal_Metabolite_Diox"/>
</dbReference>
<organism evidence="1 2">
    <name type="scientific">Triparma laevis f. inornata</name>
    <dbReference type="NCBI Taxonomy" id="1714386"/>
    <lineage>
        <taxon>Eukaryota</taxon>
        <taxon>Sar</taxon>
        <taxon>Stramenopiles</taxon>
        <taxon>Ochrophyta</taxon>
        <taxon>Bolidophyceae</taxon>
        <taxon>Parmales</taxon>
        <taxon>Triparmaceae</taxon>
        <taxon>Triparma</taxon>
    </lineage>
</organism>
<dbReference type="Pfam" id="PF05721">
    <property type="entry name" value="PhyH"/>
    <property type="match status" value="1"/>
</dbReference>
<dbReference type="PANTHER" id="PTHR37563:SF2">
    <property type="entry name" value="PHYTANOYL-COA DIOXYGENASE FAMILY PROTEIN (AFU_ORTHOLOGUE AFUA_2G03330)"/>
    <property type="match status" value="1"/>
</dbReference>
<dbReference type="AlphaFoldDB" id="A0A9W7EG39"/>
<dbReference type="EMBL" id="BLQM01000206">
    <property type="protein sequence ID" value="GMH75343.1"/>
    <property type="molecule type" value="Genomic_DNA"/>
</dbReference>
<protein>
    <recommendedName>
        <fullName evidence="3">Phytanoyl-CoA dioxygenase</fullName>
    </recommendedName>
</protein>
<accession>A0A9W7EG39</accession>
<name>A0A9W7EG39_9STRA</name>
<comment type="caution">
    <text evidence="1">The sequence shown here is derived from an EMBL/GenBank/DDBJ whole genome shotgun (WGS) entry which is preliminary data.</text>
</comment>
<reference evidence="2" key="1">
    <citation type="journal article" date="2023" name="Commun. Biol.">
        <title>Genome analysis of Parmales, the sister group of diatoms, reveals the evolutionary specialization of diatoms from phago-mixotrophs to photoautotrophs.</title>
        <authorList>
            <person name="Ban H."/>
            <person name="Sato S."/>
            <person name="Yoshikawa S."/>
            <person name="Yamada K."/>
            <person name="Nakamura Y."/>
            <person name="Ichinomiya M."/>
            <person name="Sato N."/>
            <person name="Blanc-Mathieu R."/>
            <person name="Endo H."/>
            <person name="Kuwata A."/>
            <person name="Ogata H."/>
        </authorList>
    </citation>
    <scope>NUCLEOTIDE SEQUENCE [LARGE SCALE GENOMIC DNA]</scope>
</reference>
<evidence type="ECO:0000313" key="1">
    <source>
        <dbReference type="EMBL" id="GMH75343.1"/>
    </source>
</evidence>
<dbReference type="Proteomes" id="UP001162640">
    <property type="component" value="Unassembled WGS sequence"/>
</dbReference>
<sequence length="309" mass="33630">MPLLTPLRSCPWLWFTYFHLFQTVLLATLLHLLQTLSVSEGHTFSTELIREGFIRIDAALSPTAASKLRQEVLAVQVDVLTQCSSSSSFNPESVYGTEPGRTNRTDLLLPFDTEVQNSMTELFVSGGPLRSLFEELVGPSGIFYEMAAIITSSGADRQIIHPDLPWRDEAPLYVCFCALQDCTLAMGPTSFLPKSNDLKTRQIYDAGGSGVDDMLSASEVSTPCLKAGDVVIFDARTLHAGCANTDDETTRCMYNFSFRTTAFLGDLGYKGSMRSGYDGKINLGDVMKSADEGGQKLGGELGDGLGGWE</sequence>
<dbReference type="PANTHER" id="PTHR37563">
    <property type="entry name" value="PHYTANOYL-COA DIOXYGENASE FAMILY PROTEIN (AFU_ORTHOLOGUE AFUA_2G03330)"/>
    <property type="match status" value="1"/>
</dbReference>
<dbReference type="Gene3D" id="2.60.120.620">
    <property type="entry name" value="q2cbj1_9rhob like domain"/>
    <property type="match status" value="1"/>
</dbReference>